<organism evidence="8 9">
    <name type="scientific">Clostridium aciditolerans</name>
    <dbReference type="NCBI Taxonomy" id="339861"/>
    <lineage>
        <taxon>Bacteria</taxon>
        <taxon>Bacillati</taxon>
        <taxon>Bacillota</taxon>
        <taxon>Clostridia</taxon>
        <taxon>Eubacteriales</taxon>
        <taxon>Clostridiaceae</taxon>
        <taxon>Clostridium</taxon>
    </lineage>
</organism>
<dbReference type="PANTHER" id="PTHR30026">
    <property type="entry name" value="OUTER MEMBRANE PROTEIN TOLC"/>
    <property type="match status" value="1"/>
</dbReference>
<reference evidence="8" key="1">
    <citation type="submission" date="2020-12" db="EMBL/GenBank/DDBJ databases">
        <title>Clostridium thailandense sp. nov., a novel acetogenic bacterium isolated from peat land soil in Thailand.</title>
        <authorList>
            <person name="Chaikitkaew S."/>
            <person name="Birkeland N.K."/>
        </authorList>
    </citation>
    <scope>NUCLEOTIDE SEQUENCE</scope>
    <source>
        <strain evidence="8">DSM 17425</strain>
    </source>
</reference>
<evidence type="ECO:0000256" key="2">
    <source>
        <dbReference type="ARBA" id="ARBA00022452"/>
    </source>
</evidence>
<comment type="caution">
    <text evidence="8">The sequence shown here is derived from an EMBL/GenBank/DDBJ whole genome shotgun (WGS) entry which is preliminary data.</text>
</comment>
<name>A0A934HX39_9CLOT</name>
<dbReference type="InterPro" id="IPR051906">
    <property type="entry name" value="TolC-like"/>
</dbReference>
<gene>
    <name evidence="8" type="ORF">I6U51_13005</name>
</gene>
<keyword evidence="2" id="KW-1134">Transmembrane beta strand</keyword>
<evidence type="ECO:0000313" key="9">
    <source>
        <dbReference type="Proteomes" id="UP000622687"/>
    </source>
</evidence>
<dbReference type="PANTHER" id="PTHR30026:SF20">
    <property type="entry name" value="OUTER MEMBRANE PROTEIN TOLC"/>
    <property type="match status" value="1"/>
</dbReference>
<keyword evidence="9" id="KW-1185">Reference proteome</keyword>
<dbReference type="EMBL" id="JAEEGB010000014">
    <property type="protein sequence ID" value="MBI6873619.1"/>
    <property type="molecule type" value="Genomic_DNA"/>
</dbReference>
<keyword evidence="3" id="KW-0812">Transmembrane</keyword>
<proteinExistence type="predicted"/>
<dbReference type="GO" id="GO:1990281">
    <property type="term" value="C:efflux pump complex"/>
    <property type="evidence" value="ECO:0007669"/>
    <property type="project" value="TreeGrafter"/>
</dbReference>
<feature type="chain" id="PRO_5039198120" evidence="7">
    <location>
        <begin position="24"/>
        <end position="381"/>
    </location>
</feature>
<keyword evidence="4" id="KW-0472">Membrane</keyword>
<evidence type="ECO:0000256" key="5">
    <source>
        <dbReference type="ARBA" id="ARBA00023237"/>
    </source>
</evidence>
<evidence type="ECO:0000256" key="3">
    <source>
        <dbReference type="ARBA" id="ARBA00022692"/>
    </source>
</evidence>
<keyword evidence="5" id="KW-0998">Cell outer membrane</keyword>
<dbReference type="GO" id="GO:0009279">
    <property type="term" value="C:cell outer membrane"/>
    <property type="evidence" value="ECO:0007669"/>
    <property type="project" value="UniProtKB-SubCell"/>
</dbReference>
<feature type="signal peptide" evidence="7">
    <location>
        <begin position="1"/>
        <end position="23"/>
    </location>
</feature>
<keyword evidence="7" id="KW-0732">Signal</keyword>
<accession>A0A934HX39</accession>
<dbReference type="GO" id="GO:0015562">
    <property type="term" value="F:efflux transmembrane transporter activity"/>
    <property type="evidence" value="ECO:0007669"/>
    <property type="project" value="InterPro"/>
</dbReference>
<dbReference type="AlphaFoldDB" id="A0A934HX39"/>
<evidence type="ECO:0000313" key="8">
    <source>
        <dbReference type="EMBL" id="MBI6873619.1"/>
    </source>
</evidence>
<feature type="coiled-coil region" evidence="6">
    <location>
        <begin position="34"/>
        <end position="64"/>
    </location>
</feature>
<evidence type="ECO:0000256" key="1">
    <source>
        <dbReference type="ARBA" id="ARBA00004442"/>
    </source>
</evidence>
<comment type="subcellular location">
    <subcellularLocation>
        <location evidence="1">Cell outer membrane</location>
    </subcellularLocation>
</comment>
<keyword evidence="6" id="KW-0175">Coiled coil</keyword>
<sequence length="381" mass="43317">MKKKIGFLIAMAITLNVTTTCFADAAPAQSNVVNLTLEQAIGNVENNNEELKNIDTKIEAANRQYDWDSQQSLYISQNNNESQYGPGKYLNAVIQRDLTPLTDKKSIDDIKNTKSERLNTIKFDLEKKYLQVITYQQQIDALNKCIVDIDQQMNQIQEKINVGQATKDQLNPLKVKRNTLVSSISGLQAYMQTPLFTIKKYLNIDMNSELKLSAAKKDFAKFDDSDIENKIITAVKNDYSYGSLQKDINLSKQRLDITTKYVYDSVTEPMNTELSLKDLQNKSADTYTATEVKLWNSYYNLKNKEDAVQTQNTALEVAQMSYDKAKQSFDNGLIDKVTLDFAEYNLDNQKVTTQDAINDYMVSKEQFEYMLNGHASSGSIN</sequence>
<dbReference type="Gene3D" id="1.20.1600.10">
    <property type="entry name" value="Outer membrane efflux proteins (OEP)"/>
    <property type="match status" value="2"/>
</dbReference>
<dbReference type="Proteomes" id="UP000622687">
    <property type="component" value="Unassembled WGS sequence"/>
</dbReference>
<evidence type="ECO:0000256" key="4">
    <source>
        <dbReference type="ARBA" id="ARBA00023136"/>
    </source>
</evidence>
<dbReference type="GO" id="GO:0015288">
    <property type="term" value="F:porin activity"/>
    <property type="evidence" value="ECO:0007669"/>
    <property type="project" value="TreeGrafter"/>
</dbReference>
<evidence type="ECO:0000256" key="7">
    <source>
        <dbReference type="SAM" id="SignalP"/>
    </source>
</evidence>
<protein>
    <submittedName>
        <fullName evidence="8">TolC family protein</fullName>
    </submittedName>
</protein>
<evidence type="ECO:0000256" key="6">
    <source>
        <dbReference type="SAM" id="Coils"/>
    </source>
</evidence>
<dbReference type="SUPFAM" id="SSF56954">
    <property type="entry name" value="Outer membrane efflux proteins (OEP)"/>
    <property type="match status" value="1"/>
</dbReference>
<dbReference type="RefSeq" id="WP_211143042.1">
    <property type="nucleotide sequence ID" value="NZ_JAEEGB010000014.1"/>
</dbReference>